<evidence type="ECO:0000313" key="3">
    <source>
        <dbReference type="EMBL" id="GET86253.1"/>
    </source>
</evidence>
<keyword evidence="4" id="KW-1185">Reference proteome</keyword>
<dbReference type="Proteomes" id="UP000419144">
    <property type="component" value="Unassembled WGS sequence"/>
</dbReference>
<feature type="region of interest" description="Disordered" evidence="2">
    <location>
        <begin position="443"/>
        <end position="463"/>
    </location>
</feature>
<feature type="compositionally biased region" description="Polar residues" evidence="2">
    <location>
        <begin position="582"/>
        <end position="592"/>
    </location>
</feature>
<dbReference type="VEuPathDB" id="TriTrypDB:LtaPh_0901400"/>
<feature type="coiled-coil region" evidence="1">
    <location>
        <begin position="76"/>
        <end position="103"/>
    </location>
</feature>
<dbReference type="PANTHER" id="PTHR37028:SF9">
    <property type="entry name" value="NUCLEAR PROTEIN MDM1"/>
    <property type="match status" value="1"/>
</dbReference>
<keyword evidence="1" id="KW-0175">Coiled coil</keyword>
<evidence type="ECO:0000256" key="1">
    <source>
        <dbReference type="SAM" id="Coils"/>
    </source>
</evidence>
<feature type="region of interest" description="Disordered" evidence="2">
    <location>
        <begin position="566"/>
        <end position="642"/>
    </location>
</feature>
<reference evidence="3" key="1">
    <citation type="submission" date="2019-11" db="EMBL/GenBank/DDBJ databases">
        <title>Leishmania tarentolae CDS.</title>
        <authorList>
            <person name="Goto Y."/>
            <person name="Yamagishi J."/>
        </authorList>
    </citation>
    <scope>NUCLEOTIDE SEQUENCE [LARGE SCALE GENOMIC DNA]</scope>
    <source>
        <strain evidence="3">Parrot Tar II</strain>
    </source>
</reference>
<feature type="compositionally biased region" description="Low complexity" evidence="2">
    <location>
        <begin position="611"/>
        <end position="635"/>
    </location>
</feature>
<evidence type="ECO:0000313" key="4">
    <source>
        <dbReference type="Proteomes" id="UP000419144"/>
    </source>
</evidence>
<dbReference type="OrthoDB" id="273140at2759"/>
<sequence>MAEVRQQKSNRAVSEVVEYLQLAGQHYREHVELLRQEQAVKDAQHAPFKPHVSLYAKRVGKNSVVRQSSSIGARLHELHEKKLALLKEEAEEEAKRRATAEAQDCSFAPAVTTRAARSRRAGGDVAMALMRWGEQRRARQARAQLEATRNELSKVSAAPRITAYADEKARAERRSVSVEVSLTADAEARRQRRHAAFEKAYPIASSSSSVATSARCFSPSISAHASRIEVEEDVVSRLYERSRGSRGHVAPREGLYDEEAALHCTFHPKLSAQTAELSRRYYEEEGEADIDAHERLFRNTQHAHKYRKPAQLSVFTGHPEISDASRRIVEERRRQQALDGQPGALGLSPGSRLCPGTASVAAAQVTKTSKKALSGRDIEVQQTLTYAPSVSPASEALWRQRVSALKASGAARNTEEARRLLWRKAEKRKEEEMLRLQEERRKKEAAECTFRPKPGRPPQRSSGYVAMPIEARTALWAQQRDRRLADLRTELNDITVEECPFRPHVDPVFPLPRQDAKPAWGVEAFLERQVEARRLRKEAEQWWRPKYTRVPVAEASRVSCWRSPLHRGASRPSLPRAAGTSRRGSASNTASESDGDEGIVFEQHWARPPASTSLSTSSFSRVSQQEVSSAESSPSHVMQQHSSTRFPYEAGIAQRGPYQWRSTSAAGASEVAAEENADCAAALPPWRRPLRYRPISLTATVPRLRSVAL</sequence>
<protein>
    <submittedName>
        <fullName evidence="3">Uncharacterized protein</fullName>
    </submittedName>
</protein>
<dbReference type="EMBL" id="BLBS01000010">
    <property type="protein sequence ID" value="GET86253.1"/>
    <property type="molecule type" value="Genomic_DNA"/>
</dbReference>
<dbReference type="AlphaFoldDB" id="A0A640K9L2"/>
<accession>A0A640K9L2</accession>
<organism evidence="3 4">
    <name type="scientific">Leishmania tarentolae</name>
    <name type="common">Sauroleishmania tarentolae</name>
    <dbReference type="NCBI Taxonomy" id="5689"/>
    <lineage>
        <taxon>Eukaryota</taxon>
        <taxon>Discoba</taxon>
        <taxon>Euglenozoa</taxon>
        <taxon>Kinetoplastea</taxon>
        <taxon>Metakinetoplastina</taxon>
        <taxon>Trypanosomatida</taxon>
        <taxon>Trypanosomatidae</taxon>
        <taxon>Leishmaniinae</taxon>
        <taxon>Leishmania</taxon>
        <taxon>lizard Leishmania</taxon>
    </lineage>
</organism>
<gene>
    <name evidence="3" type="ORF">LtaPh_0901400</name>
</gene>
<dbReference type="PANTHER" id="PTHR37028">
    <property type="entry name" value="UNNAMED PRODUCT-RELATED"/>
    <property type="match status" value="1"/>
</dbReference>
<name>A0A640K9L2_LEITA</name>
<comment type="caution">
    <text evidence="3">The sequence shown here is derived from an EMBL/GenBank/DDBJ whole genome shotgun (WGS) entry which is preliminary data.</text>
</comment>
<evidence type="ECO:0000256" key="2">
    <source>
        <dbReference type="SAM" id="MobiDB-lite"/>
    </source>
</evidence>
<proteinExistence type="predicted"/>